<organism evidence="1">
    <name type="scientific">Ralstonia solanacearum</name>
    <name type="common">Pseudomonas solanacearum</name>
    <dbReference type="NCBI Taxonomy" id="305"/>
    <lineage>
        <taxon>Bacteria</taxon>
        <taxon>Pseudomonadati</taxon>
        <taxon>Pseudomonadota</taxon>
        <taxon>Betaproteobacteria</taxon>
        <taxon>Burkholderiales</taxon>
        <taxon>Burkholderiaceae</taxon>
        <taxon>Ralstonia</taxon>
        <taxon>Ralstonia solanacearum species complex</taxon>
    </lineage>
</organism>
<dbReference type="EMBL" id="LN899823">
    <property type="protein sequence ID" value="CUV22071.1"/>
    <property type="molecule type" value="Genomic_DNA"/>
</dbReference>
<evidence type="ECO:0000313" key="2">
    <source>
        <dbReference type="EMBL" id="CUV33004.1"/>
    </source>
</evidence>
<dbReference type="GO" id="GO:0016705">
    <property type="term" value="F:oxidoreductase activity, acting on paired donors, with incorporation or reduction of molecular oxygen"/>
    <property type="evidence" value="ECO:0007669"/>
    <property type="project" value="InterPro"/>
</dbReference>
<sequence length="65" mass="7255">MKLSIFSVQDHDPDGPRSLTQLHADVIAQARHVEALGYGTFRVAGHRFHMDGAVPKPEVFPIRYA</sequence>
<dbReference type="AlphaFoldDB" id="A0A0S4UIS1"/>
<dbReference type="SUPFAM" id="SSF51679">
    <property type="entry name" value="Bacterial luciferase-like"/>
    <property type="match status" value="1"/>
</dbReference>
<evidence type="ECO:0000313" key="1">
    <source>
        <dbReference type="EMBL" id="CUV22071.1"/>
    </source>
</evidence>
<dbReference type="EMBL" id="LN899825">
    <property type="protein sequence ID" value="CUV33004.1"/>
    <property type="molecule type" value="Genomic_DNA"/>
</dbReference>
<reference evidence="1" key="1">
    <citation type="submission" date="2015-10" db="EMBL/GenBank/DDBJ databases">
        <authorList>
            <person name="Gilbert D.G."/>
        </authorList>
    </citation>
    <scope>NUCLEOTIDE SEQUENCE</scope>
    <source>
        <strain evidence="1">Phyl III-seqv23</strain>
    </source>
</reference>
<accession>A0A0S4UIS1</accession>
<dbReference type="EMBL" id="LN899822">
    <property type="protein sequence ID" value="CUV59718.1"/>
    <property type="molecule type" value="Genomic_DNA"/>
</dbReference>
<proteinExistence type="predicted"/>
<name>A0A0S4UIS1_RALSL</name>
<gene>
    <name evidence="4" type="ORF">RD1301_v1_520026</name>
    <name evidence="1" type="ORF">RUN1744_v1_120039</name>
    <name evidence="2" type="ORF">TD1301_v1_250029</name>
    <name evidence="3" type="ORF">TF3108_v1_180039</name>
</gene>
<dbReference type="Gene3D" id="3.20.20.30">
    <property type="entry name" value="Luciferase-like domain"/>
    <property type="match status" value="1"/>
</dbReference>
<evidence type="ECO:0000313" key="4">
    <source>
        <dbReference type="EMBL" id="CUV59718.1"/>
    </source>
</evidence>
<evidence type="ECO:0000313" key="3">
    <source>
        <dbReference type="EMBL" id="CUV38816.1"/>
    </source>
</evidence>
<protein>
    <submittedName>
        <fullName evidence="1">Uncharacterized protein</fullName>
    </submittedName>
</protein>
<dbReference type="EMBL" id="LN899826">
    <property type="protein sequence ID" value="CUV38816.1"/>
    <property type="molecule type" value="Genomic_DNA"/>
</dbReference>
<dbReference type="InterPro" id="IPR036661">
    <property type="entry name" value="Luciferase-like_sf"/>
</dbReference>